<evidence type="ECO:0000313" key="4">
    <source>
        <dbReference type="Proteomes" id="UP000188268"/>
    </source>
</evidence>
<accession>A0A1R3GLP9</accession>
<comment type="caution">
    <text evidence="3">The sequence shown here is derived from an EMBL/GenBank/DDBJ whole genome shotgun (WGS) entry which is preliminary data.</text>
</comment>
<feature type="compositionally biased region" description="Polar residues" evidence="2">
    <location>
        <begin position="33"/>
        <end position="47"/>
    </location>
</feature>
<sequence length="224" mass="24279">MDPARLPAAKENEREKKRKAQEASGAQSKRVAATSSTHDAPSITQRPTLRDREDISSPVGGALGVTPIVPASVASPEPPPSLFDDSAPPASLFDDDSAPIRGFPPGYFRGSFGQWHTEFCAQGAEPSITETVCALLQYDLKPGSVDDANALDQLSPAEIVVFLMISAYQDLRSTAERYMKERDDAVAQASLIQQQLNELTWKHKELEGELKIAKSDLKATKEAT</sequence>
<feature type="coiled-coil region" evidence="1">
    <location>
        <begin position="168"/>
        <end position="223"/>
    </location>
</feature>
<proteinExistence type="predicted"/>
<keyword evidence="1" id="KW-0175">Coiled coil</keyword>
<evidence type="ECO:0000256" key="1">
    <source>
        <dbReference type="SAM" id="Coils"/>
    </source>
</evidence>
<protein>
    <submittedName>
        <fullName evidence="3">Uncharacterized protein</fullName>
    </submittedName>
</protein>
<dbReference type="Proteomes" id="UP000188268">
    <property type="component" value="Unassembled WGS sequence"/>
</dbReference>
<reference evidence="3 4" key="1">
    <citation type="submission" date="2013-09" db="EMBL/GenBank/DDBJ databases">
        <title>Corchorus capsularis genome sequencing.</title>
        <authorList>
            <person name="Alam M."/>
            <person name="Haque M.S."/>
            <person name="Islam M.S."/>
            <person name="Emdad E.M."/>
            <person name="Islam M.M."/>
            <person name="Ahmed B."/>
            <person name="Halim A."/>
            <person name="Hossen Q.M.M."/>
            <person name="Hossain M.Z."/>
            <person name="Ahmed R."/>
            <person name="Khan M.M."/>
            <person name="Islam R."/>
            <person name="Rashid M.M."/>
            <person name="Khan S.A."/>
            <person name="Rahman M.S."/>
            <person name="Alam M."/>
        </authorList>
    </citation>
    <scope>NUCLEOTIDE SEQUENCE [LARGE SCALE GENOMIC DNA]</scope>
    <source>
        <strain evidence="4">cv. CVL-1</strain>
        <tissue evidence="3">Whole seedling</tissue>
    </source>
</reference>
<name>A0A1R3GLP9_COCAP</name>
<dbReference type="EMBL" id="AWWV01014044">
    <property type="protein sequence ID" value="OMO59023.1"/>
    <property type="molecule type" value="Genomic_DNA"/>
</dbReference>
<organism evidence="3 4">
    <name type="scientific">Corchorus capsularis</name>
    <name type="common">Jute</name>
    <dbReference type="NCBI Taxonomy" id="210143"/>
    <lineage>
        <taxon>Eukaryota</taxon>
        <taxon>Viridiplantae</taxon>
        <taxon>Streptophyta</taxon>
        <taxon>Embryophyta</taxon>
        <taxon>Tracheophyta</taxon>
        <taxon>Spermatophyta</taxon>
        <taxon>Magnoliopsida</taxon>
        <taxon>eudicotyledons</taxon>
        <taxon>Gunneridae</taxon>
        <taxon>Pentapetalae</taxon>
        <taxon>rosids</taxon>
        <taxon>malvids</taxon>
        <taxon>Malvales</taxon>
        <taxon>Malvaceae</taxon>
        <taxon>Grewioideae</taxon>
        <taxon>Apeibeae</taxon>
        <taxon>Corchorus</taxon>
    </lineage>
</organism>
<keyword evidence="4" id="KW-1185">Reference proteome</keyword>
<feature type="region of interest" description="Disordered" evidence="2">
    <location>
        <begin position="1"/>
        <end position="88"/>
    </location>
</feature>
<gene>
    <name evidence="3" type="ORF">CCACVL1_25155</name>
</gene>
<dbReference type="Gramene" id="OMO59023">
    <property type="protein sequence ID" value="OMO59023"/>
    <property type="gene ID" value="CCACVL1_25155"/>
</dbReference>
<dbReference type="AlphaFoldDB" id="A0A1R3GLP9"/>
<evidence type="ECO:0000256" key="2">
    <source>
        <dbReference type="SAM" id="MobiDB-lite"/>
    </source>
</evidence>
<evidence type="ECO:0000313" key="3">
    <source>
        <dbReference type="EMBL" id="OMO59023.1"/>
    </source>
</evidence>